<evidence type="ECO:0000256" key="2">
    <source>
        <dbReference type="ARBA" id="ARBA00022741"/>
    </source>
</evidence>
<dbReference type="SUPFAM" id="SSF56112">
    <property type="entry name" value="Protein kinase-like (PK-like)"/>
    <property type="match status" value="1"/>
</dbReference>
<dbReference type="InterPro" id="IPR000719">
    <property type="entry name" value="Prot_kinase_dom"/>
</dbReference>
<dbReference type="CDD" id="cd14014">
    <property type="entry name" value="STKc_PknB_like"/>
    <property type="match status" value="1"/>
</dbReference>
<dbReference type="SMART" id="SM00220">
    <property type="entry name" value="S_TKc"/>
    <property type="match status" value="1"/>
</dbReference>
<dbReference type="InterPro" id="IPR032675">
    <property type="entry name" value="LRR_dom_sf"/>
</dbReference>
<evidence type="ECO:0000313" key="9">
    <source>
        <dbReference type="Proteomes" id="UP001214250"/>
    </source>
</evidence>
<evidence type="ECO:0000256" key="5">
    <source>
        <dbReference type="SAM" id="Coils"/>
    </source>
</evidence>
<evidence type="ECO:0000256" key="1">
    <source>
        <dbReference type="ARBA" id="ARBA00022679"/>
    </source>
</evidence>
<name>A0ABY7W1J4_9BACT</name>
<reference evidence="8 9" key="1">
    <citation type="submission" date="2023-02" db="EMBL/GenBank/DDBJ databases">
        <title>Genome sequence of Lentisphaera profundi SAORIC-696.</title>
        <authorList>
            <person name="Kim e."/>
            <person name="Cho J.-C."/>
            <person name="Choi A."/>
            <person name="Kang I."/>
        </authorList>
    </citation>
    <scope>NUCLEOTIDE SEQUENCE [LARGE SCALE GENOMIC DNA]</scope>
    <source>
        <strain evidence="8 9">SAORIC-696</strain>
    </source>
</reference>
<dbReference type="PANTHER" id="PTHR43289:SF6">
    <property type="entry name" value="SERINE_THREONINE-PROTEIN KINASE NEKL-3"/>
    <property type="match status" value="1"/>
</dbReference>
<dbReference type="Pfam" id="PF00069">
    <property type="entry name" value="Pkinase"/>
    <property type="match status" value="1"/>
</dbReference>
<protein>
    <submittedName>
        <fullName evidence="8">Protein kinase</fullName>
    </submittedName>
</protein>
<proteinExistence type="predicted"/>
<dbReference type="PANTHER" id="PTHR43289">
    <property type="entry name" value="MITOGEN-ACTIVATED PROTEIN KINASE KINASE KINASE 20-RELATED"/>
    <property type="match status" value="1"/>
</dbReference>
<dbReference type="RefSeq" id="WP_274153760.1">
    <property type="nucleotide sequence ID" value="NZ_CP117812.1"/>
</dbReference>
<keyword evidence="4" id="KW-0067">ATP-binding</keyword>
<dbReference type="SUPFAM" id="SSF52058">
    <property type="entry name" value="L domain-like"/>
    <property type="match status" value="1"/>
</dbReference>
<keyword evidence="5" id="KW-0175">Coiled coil</keyword>
<keyword evidence="3 8" id="KW-0418">Kinase</keyword>
<keyword evidence="6" id="KW-0812">Transmembrane</keyword>
<keyword evidence="6" id="KW-1133">Transmembrane helix</keyword>
<evidence type="ECO:0000259" key="7">
    <source>
        <dbReference type="PROSITE" id="PS50011"/>
    </source>
</evidence>
<feature type="coiled-coil region" evidence="5">
    <location>
        <begin position="365"/>
        <end position="401"/>
    </location>
</feature>
<gene>
    <name evidence="8" type="ORF">PQO03_13710</name>
</gene>
<dbReference type="InterPro" id="IPR011009">
    <property type="entry name" value="Kinase-like_dom_sf"/>
</dbReference>
<accession>A0ABY7W1J4</accession>
<keyword evidence="9" id="KW-1185">Reference proteome</keyword>
<dbReference type="InterPro" id="IPR011990">
    <property type="entry name" value="TPR-like_helical_dom_sf"/>
</dbReference>
<dbReference type="Gene3D" id="1.10.510.10">
    <property type="entry name" value="Transferase(Phosphotransferase) domain 1"/>
    <property type="match status" value="1"/>
</dbReference>
<dbReference type="Gene3D" id="3.80.10.10">
    <property type="entry name" value="Ribonuclease Inhibitor"/>
    <property type="match status" value="1"/>
</dbReference>
<dbReference type="GO" id="GO:0016301">
    <property type="term" value="F:kinase activity"/>
    <property type="evidence" value="ECO:0007669"/>
    <property type="project" value="UniProtKB-KW"/>
</dbReference>
<dbReference type="Gene3D" id="1.25.40.10">
    <property type="entry name" value="Tetratricopeptide repeat domain"/>
    <property type="match status" value="1"/>
</dbReference>
<evidence type="ECO:0000256" key="4">
    <source>
        <dbReference type="ARBA" id="ARBA00022840"/>
    </source>
</evidence>
<evidence type="ECO:0000313" key="8">
    <source>
        <dbReference type="EMBL" id="WDE98891.1"/>
    </source>
</evidence>
<organism evidence="8 9">
    <name type="scientific">Lentisphaera profundi</name>
    <dbReference type="NCBI Taxonomy" id="1658616"/>
    <lineage>
        <taxon>Bacteria</taxon>
        <taxon>Pseudomonadati</taxon>
        <taxon>Lentisphaerota</taxon>
        <taxon>Lentisphaeria</taxon>
        <taxon>Lentisphaerales</taxon>
        <taxon>Lentisphaeraceae</taxon>
        <taxon>Lentisphaera</taxon>
    </lineage>
</organism>
<keyword evidence="6" id="KW-0472">Membrane</keyword>
<keyword evidence="1" id="KW-0808">Transferase</keyword>
<keyword evidence="2" id="KW-0547">Nucleotide-binding</keyword>
<evidence type="ECO:0000256" key="3">
    <source>
        <dbReference type="ARBA" id="ARBA00022777"/>
    </source>
</evidence>
<dbReference type="EMBL" id="CP117812">
    <property type="protein sequence ID" value="WDE98891.1"/>
    <property type="molecule type" value="Genomic_DNA"/>
</dbReference>
<dbReference type="SUPFAM" id="SSF48452">
    <property type="entry name" value="TPR-like"/>
    <property type="match status" value="1"/>
</dbReference>
<feature type="transmembrane region" description="Helical" evidence="6">
    <location>
        <begin position="346"/>
        <end position="365"/>
    </location>
</feature>
<feature type="domain" description="Protein kinase" evidence="7">
    <location>
        <begin position="38"/>
        <end position="317"/>
    </location>
</feature>
<dbReference type="Proteomes" id="UP001214250">
    <property type="component" value="Chromosome 2"/>
</dbReference>
<sequence>MSKRQQTFSRKLVSFFDDVDETNEAPLLELIPKIKERYCDFEYIDEGGLKLIQTCRDLQTGRTVAMASLKNKARDNQKEAFLKEARLTAALQHPNIIPLYDLGLNGQKPWFTMKLISGTSLENLISQVKAGESQQAEDLNTRLDIFIKVCDAVAYAHSRGILHLDIKPDNIQISEYGDVLLCDWGLAKVMAAECDEELLEYYSFNPKDIDLTLDGLVKGTPCYMAPEQTSLSKSKKGIYTDIFSLGCVLYQILTFEKPFCGSNITEIMQNTVSGNYRKASEIKPSIPPSLEAVCIKAMEVNPDDRYKTVLNLQKEILNYRNGFATKAENAPLIKIIKLWLIRHKTLSFAAIIILGISLFTSWFAVSNLKLEKINAQQHAQKLKLESEKLKLESEKLKLENEFHKKFNKESAPRFFQRAQSAFSSYNFEDALNFVDSAVQLDSTLIDAWKLKGLLHIIHEQFGAALKSLEKSQSKELLYQLAKDYYLIKKDDTQALSLPDFLQLYQRSLDQKIYYLTGGIAHHKSESSLALKERTDLCKQVILLHNKKNIDRRFKGSVKMNFHYDSTSKHLDLSNNPWIRTALILQHFPAHSADFSNTGIKNFSCFKKQPLRSLNVSFSKVIGLNSLHNLGLIELNISHTAISNLHKLRELSLRILDISHSDVRTTHILKELTTLEKIFIHQGQFSDTELQELKSKFEVIIKP</sequence>
<evidence type="ECO:0000256" key="6">
    <source>
        <dbReference type="SAM" id="Phobius"/>
    </source>
</evidence>
<dbReference type="PROSITE" id="PS50011">
    <property type="entry name" value="PROTEIN_KINASE_DOM"/>
    <property type="match status" value="1"/>
</dbReference>